<evidence type="ECO:0000256" key="1">
    <source>
        <dbReference type="SAM" id="MobiDB-lite"/>
    </source>
</evidence>
<gene>
    <name evidence="3" type="ORF">K1J60_23440</name>
</gene>
<dbReference type="PROSITE" id="PS51257">
    <property type="entry name" value="PROKAR_LIPOPROTEIN"/>
    <property type="match status" value="1"/>
</dbReference>
<proteinExistence type="predicted"/>
<evidence type="ECO:0000313" key="4">
    <source>
        <dbReference type="Proteomes" id="UP000827138"/>
    </source>
</evidence>
<dbReference type="EMBL" id="CP080647">
    <property type="protein sequence ID" value="QYX79072.1"/>
    <property type="molecule type" value="Genomic_DNA"/>
</dbReference>
<keyword evidence="2" id="KW-0732">Signal</keyword>
<feature type="compositionally biased region" description="Low complexity" evidence="1">
    <location>
        <begin position="39"/>
        <end position="60"/>
    </location>
</feature>
<feature type="chain" id="PRO_5045502449" description="Lipoprotein" evidence="2">
    <location>
        <begin position="31"/>
        <end position="216"/>
    </location>
</feature>
<reference evidence="3 4" key="1">
    <citation type="submission" date="2021-08" db="EMBL/GenBank/DDBJ databases">
        <authorList>
            <person name="Ping M."/>
        </authorList>
    </citation>
    <scope>NUCLEOTIDE SEQUENCE [LARGE SCALE GENOMIC DNA]</scope>
    <source>
        <strain evidence="3 4">MG28</strain>
    </source>
</reference>
<keyword evidence="4" id="KW-1185">Reference proteome</keyword>
<evidence type="ECO:0000256" key="2">
    <source>
        <dbReference type="SAM" id="SignalP"/>
    </source>
</evidence>
<name>A0ABX8XTH6_9ACTN</name>
<sequence>MTTRLRRLPAPRAASVLLLLTLGGCGSGEGAGPADDKPASNVSSSSASPQSSPSPTSSVNEDGTAKAGTKAQLGEPTLLRYEGGTKAGILEVTVTGIEKGSKADVASLGLEDDAKEMTPYYVRATIKNAGENDLSHAAVDPPGGLLDDGTAARQLLVIGTFAACDSYPKTKSFPPGASYETCAPVLADPGTEVTGAAWTGQGYPDFPPSAGVTWTP</sequence>
<protein>
    <recommendedName>
        <fullName evidence="5">Lipoprotein</fullName>
    </recommendedName>
</protein>
<organism evidence="3 4">
    <name type="scientific">Streptomyces akebiae</name>
    <dbReference type="NCBI Taxonomy" id="2865673"/>
    <lineage>
        <taxon>Bacteria</taxon>
        <taxon>Bacillati</taxon>
        <taxon>Actinomycetota</taxon>
        <taxon>Actinomycetes</taxon>
        <taxon>Kitasatosporales</taxon>
        <taxon>Streptomycetaceae</taxon>
        <taxon>Streptomyces</taxon>
    </lineage>
</organism>
<feature type="signal peptide" evidence="2">
    <location>
        <begin position="1"/>
        <end position="30"/>
    </location>
</feature>
<feature type="region of interest" description="Disordered" evidence="1">
    <location>
        <begin position="27"/>
        <end position="78"/>
    </location>
</feature>
<dbReference type="Proteomes" id="UP000827138">
    <property type="component" value="Chromosome"/>
</dbReference>
<evidence type="ECO:0008006" key="5">
    <source>
        <dbReference type="Google" id="ProtNLM"/>
    </source>
</evidence>
<evidence type="ECO:0000313" key="3">
    <source>
        <dbReference type="EMBL" id="QYX79072.1"/>
    </source>
</evidence>
<dbReference type="RefSeq" id="WP_220647893.1">
    <property type="nucleotide sequence ID" value="NZ_CP080647.1"/>
</dbReference>
<accession>A0ABX8XTH6</accession>